<name>A0A2Y9U0V0_9GAMM</name>
<dbReference type="OrthoDB" id="6628697at2"/>
<accession>A0A2Y9U0V0</accession>
<evidence type="ECO:0000256" key="1">
    <source>
        <dbReference type="SAM" id="MobiDB-lite"/>
    </source>
</evidence>
<evidence type="ECO:0000313" key="3">
    <source>
        <dbReference type="EMBL" id="AWH89696.1"/>
    </source>
</evidence>
<feature type="region of interest" description="Disordered" evidence="1">
    <location>
        <begin position="27"/>
        <end position="50"/>
    </location>
</feature>
<sequence>MKKVLKWIVIIFVALMVIGFFAGKNKESSTGSNVGTSTPSTESPKPVAQAEVKPEIYKTTAKALFNDYEENEVAVDEKMKGKLIEVKGVVQAIDKDFLDNIIINLRTSNEFMPARMTMDSSSKSVALNLKKGQTVVITCEKMSRLVGSPSGRDCIFNQ</sequence>
<proteinExistence type="predicted"/>
<dbReference type="AlphaFoldDB" id="A0A2Y9U0V0"/>
<keyword evidence="2" id="KW-1133">Transmembrane helix</keyword>
<keyword evidence="4" id="KW-1185">Reference proteome</keyword>
<evidence type="ECO:0008006" key="5">
    <source>
        <dbReference type="Google" id="ProtNLM"/>
    </source>
</evidence>
<reference evidence="3 4" key="1">
    <citation type="journal article" date="2019" name="Int. J. Syst. Evol. Microbiol.">
        <title>Limnobaculum parvum gen. nov., sp. nov., isolated from a freshwater lake.</title>
        <authorList>
            <person name="Baek C."/>
            <person name="Shin S.K."/>
            <person name="Yi H."/>
        </authorList>
    </citation>
    <scope>NUCLEOTIDE SEQUENCE [LARGE SCALE GENOMIC DNA]</scope>
    <source>
        <strain evidence="3 4">HYN0051</strain>
    </source>
</reference>
<dbReference type="Pfam" id="PF12869">
    <property type="entry name" value="tRNA_anti-like"/>
    <property type="match status" value="1"/>
</dbReference>
<feature type="compositionally biased region" description="Polar residues" evidence="1">
    <location>
        <begin position="28"/>
        <end position="43"/>
    </location>
</feature>
<evidence type="ECO:0000256" key="2">
    <source>
        <dbReference type="SAM" id="Phobius"/>
    </source>
</evidence>
<feature type="transmembrane region" description="Helical" evidence="2">
    <location>
        <begin position="7"/>
        <end position="23"/>
    </location>
</feature>
<dbReference type="RefSeq" id="WP_108901739.1">
    <property type="nucleotide sequence ID" value="NZ_CP029185.2"/>
</dbReference>
<dbReference type="KEGG" id="lpv:HYN51_14775"/>
<organism evidence="3 4">
    <name type="scientific">Limnobaculum parvum</name>
    <dbReference type="NCBI Taxonomy" id="2172103"/>
    <lineage>
        <taxon>Bacteria</taxon>
        <taxon>Pseudomonadati</taxon>
        <taxon>Pseudomonadota</taxon>
        <taxon>Gammaproteobacteria</taxon>
        <taxon>Enterobacterales</taxon>
        <taxon>Budviciaceae</taxon>
        <taxon>Limnobaculum</taxon>
    </lineage>
</organism>
<gene>
    <name evidence="3" type="ORF">HYN51_14775</name>
</gene>
<dbReference type="EMBL" id="CP029185">
    <property type="protein sequence ID" value="AWH89696.1"/>
    <property type="molecule type" value="Genomic_DNA"/>
</dbReference>
<dbReference type="Proteomes" id="UP000244908">
    <property type="component" value="Chromosome"/>
</dbReference>
<evidence type="ECO:0000313" key="4">
    <source>
        <dbReference type="Proteomes" id="UP000244908"/>
    </source>
</evidence>
<dbReference type="InterPro" id="IPR024422">
    <property type="entry name" value="Protein_unknown_function_OB"/>
</dbReference>
<protein>
    <recommendedName>
        <fullName evidence="5">tRNA_anti-like</fullName>
    </recommendedName>
</protein>
<keyword evidence="2" id="KW-0472">Membrane</keyword>
<keyword evidence="2" id="KW-0812">Transmembrane</keyword>